<dbReference type="SUPFAM" id="SSF140453">
    <property type="entry name" value="EsxAB dimer-like"/>
    <property type="match status" value="1"/>
</dbReference>
<dbReference type="Gene3D" id="1.10.287.1060">
    <property type="entry name" value="ESAT-6-like"/>
    <property type="match status" value="1"/>
</dbReference>
<name>A0ABP8YU77_9ACTN</name>
<keyword evidence="2" id="KW-1185">Reference proteome</keyword>
<organism evidence="1 2">
    <name type="scientific">Nocardioides endophyticus</name>
    <dbReference type="NCBI Taxonomy" id="1353775"/>
    <lineage>
        <taxon>Bacteria</taxon>
        <taxon>Bacillati</taxon>
        <taxon>Actinomycetota</taxon>
        <taxon>Actinomycetes</taxon>
        <taxon>Propionibacteriales</taxon>
        <taxon>Nocardioidaceae</taxon>
        <taxon>Nocardioides</taxon>
    </lineage>
</organism>
<sequence>MAGFDSLAVDLDLLDETVADMARSGEALDVLLDEVSRRVAALHVTWAGSAAIAQEGAQAEWAAGFRDMRAALAAMRAVGRTAHDSYRDAAATNLQMWEQVS</sequence>
<dbReference type="InterPro" id="IPR036689">
    <property type="entry name" value="ESAT-6-like_sf"/>
</dbReference>
<dbReference type="Pfam" id="PF06013">
    <property type="entry name" value="WXG100"/>
    <property type="match status" value="1"/>
</dbReference>
<dbReference type="Proteomes" id="UP001499882">
    <property type="component" value="Unassembled WGS sequence"/>
</dbReference>
<reference evidence="2" key="1">
    <citation type="journal article" date="2019" name="Int. J. Syst. Evol. Microbiol.">
        <title>The Global Catalogue of Microorganisms (GCM) 10K type strain sequencing project: providing services to taxonomists for standard genome sequencing and annotation.</title>
        <authorList>
            <consortium name="The Broad Institute Genomics Platform"/>
            <consortium name="The Broad Institute Genome Sequencing Center for Infectious Disease"/>
            <person name="Wu L."/>
            <person name="Ma J."/>
        </authorList>
    </citation>
    <scope>NUCLEOTIDE SEQUENCE [LARGE SCALE GENOMIC DNA]</scope>
    <source>
        <strain evidence="2">JCM 18532</strain>
    </source>
</reference>
<comment type="caution">
    <text evidence="1">The sequence shown here is derived from an EMBL/GenBank/DDBJ whole genome shotgun (WGS) entry which is preliminary data.</text>
</comment>
<dbReference type="EMBL" id="BAABKN010000014">
    <property type="protein sequence ID" value="GAA4737044.1"/>
    <property type="molecule type" value="Genomic_DNA"/>
</dbReference>
<proteinExistence type="predicted"/>
<dbReference type="InterPro" id="IPR010310">
    <property type="entry name" value="T7SS_ESAT-6-like"/>
</dbReference>
<accession>A0ABP8YU77</accession>
<evidence type="ECO:0000313" key="2">
    <source>
        <dbReference type="Proteomes" id="UP001499882"/>
    </source>
</evidence>
<dbReference type="RefSeq" id="WP_345526746.1">
    <property type="nucleotide sequence ID" value="NZ_BAABKN010000014.1"/>
</dbReference>
<protein>
    <submittedName>
        <fullName evidence="1">Pore-forming CpnT exporter EsxE</fullName>
    </submittedName>
</protein>
<evidence type="ECO:0000313" key="1">
    <source>
        <dbReference type="EMBL" id="GAA4737044.1"/>
    </source>
</evidence>
<gene>
    <name evidence="1" type="primary">esxE</name>
    <name evidence="1" type="ORF">GCM10023350_21240</name>
</gene>